<gene>
    <name evidence="2" type="ORF">F5891DRAFT_1187070</name>
</gene>
<sequence length="99" mass="10945">MLAPSSSLVCFIFLVRSEEGCYGLRARPTGGALQLLSLRKRLIDFLRISQRKALAPAFNNAGIRKLIPLFYDSVYNAKGVWNIAIESSKDGNATIEVQN</sequence>
<keyword evidence="3" id="KW-1185">Reference proteome</keyword>
<organism evidence="2 3">
    <name type="scientific">Suillus fuscotomentosus</name>
    <dbReference type="NCBI Taxonomy" id="1912939"/>
    <lineage>
        <taxon>Eukaryota</taxon>
        <taxon>Fungi</taxon>
        <taxon>Dikarya</taxon>
        <taxon>Basidiomycota</taxon>
        <taxon>Agaricomycotina</taxon>
        <taxon>Agaricomycetes</taxon>
        <taxon>Agaricomycetidae</taxon>
        <taxon>Boletales</taxon>
        <taxon>Suillineae</taxon>
        <taxon>Suillaceae</taxon>
        <taxon>Suillus</taxon>
    </lineage>
</organism>
<comment type="caution">
    <text evidence="2">The sequence shown here is derived from an EMBL/GenBank/DDBJ whole genome shotgun (WGS) entry which is preliminary data.</text>
</comment>
<reference evidence="2" key="1">
    <citation type="journal article" date="2020" name="New Phytol.">
        <title>Comparative genomics reveals dynamic genome evolution in host specialist ectomycorrhizal fungi.</title>
        <authorList>
            <person name="Lofgren L.A."/>
            <person name="Nguyen N.H."/>
            <person name="Vilgalys R."/>
            <person name="Ruytinx J."/>
            <person name="Liao H.L."/>
            <person name="Branco S."/>
            <person name="Kuo A."/>
            <person name="LaButti K."/>
            <person name="Lipzen A."/>
            <person name="Andreopoulos W."/>
            <person name="Pangilinan J."/>
            <person name="Riley R."/>
            <person name="Hundley H."/>
            <person name="Na H."/>
            <person name="Barry K."/>
            <person name="Grigoriev I.V."/>
            <person name="Stajich J.E."/>
            <person name="Kennedy P.G."/>
        </authorList>
    </citation>
    <scope>NUCLEOTIDE SEQUENCE</scope>
    <source>
        <strain evidence="2">FC203</strain>
    </source>
</reference>
<accession>A0AAD4E964</accession>
<dbReference type="RefSeq" id="XP_041227610.1">
    <property type="nucleotide sequence ID" value="XM_041366781.1"/>
</dbReference>
<dbReference type="Proteomes" id="UP001195769">
    <property type="component" value="Unassembled WGS sequence"/>
</dbReference>
<dbReference type="AlphaFoldDB" id="A0AAD4E964"/>
<feature type="chain" id="PRO_5042031051" evidence="1">
    <location>
        <begin position="18"/>
        <end position="99"/>
    </location>
</feature>
<feature type="signal peptide" evidence="1">
    <location>
        <begin position="1"/>
        <end position="17"/>
    </location>
</feature>
<name>A0AAD4E964_9AGAM</name>
<evidence type="ECO:0000256" key="1">
    <source>
        <dbReference type="SAM" id="SignalP"/>
    </source>
</evidence>
<proteinExistence type="predicted"/>
<evidence type="ECO:0000313" key="3">
    <source>
        <dbReference type="Proteomes" id="UP001195769"/>
    </source>
</evidence>
<evidence type="ECO:0000313" key="2">
    <source>
        <dbReference type="EMBL" id="KAG1902035.1"/>
    </source>
</evidence>
<dbReference type="GeneID" id="64661079"/>
<keyword evidence="1" id="KW-0732">Signal</keyword>
<dbReference type="EMBL" id="JABBWK010000019">
    <property type="protein sequence ID" value="KAG1902035.1"/>
    <property type="molecule type" value="Genomic_DNA"/>
</dbReference>
<protein>
    <submittedName>
        <fullName evidence="2">Uncharacterized protein</fullName>
    </submittedName>
</protein>